<organism evidence="1 2">
    <name type="scientific">Novosphingobium endophyticum</name>
    <dbReference type="NCBI Taxonomy" id="1955250"/>
    <lineage>
        <taxon>Bacteria</taxon>
        <taxon>Pseudomonadati</taxon>
        <taxon>Pseudomonadota</taxon>
        <taxon>Alphaproteobacteria</taxon>
        <taxon>Sphingomonadales</taxon>
        <taxon>Sphingomonadaceae</taxon>
        <taxon>Novosphingobium</taxon>
    </lineage>
</organism>
<reference evidence="1" key="1">
    <citation type="journal article" date="2014" name="Int. J. Syst. Evol. Microbiol.">
        <title>Complete genome sequence of Corynebacterium casei LMG S-19264T (=DSM 44701T), isolated from a smear-ripened cheese.</title>
        <authorList>
            <consortium name="US DOE Joint Genome Institute (JGI-PGF)"/>
            <person name="Walter F."/>
            <person name="Albersmeier A."/>
            <person name="Kalinowski J."/>
            <person name="Ruckert C."/>
        </authorList>
    </citation>
    <scope>NUCLEOTIDE SEQUENCE</scope>
    <source>
        <strain evidence="1">CGMCC 1.15095</strain>
    </source>
</reference>
<dbReference type="AlphaFoldDB" id="A0A916TPK0"/>
<keyword evidence="2" id="KW-1185">Reference proteome</keyword>
<gene>
    <name evidence="1" type="ORF">GCM10011494_07060</name>
</gene>
<evidence type="ECO:0000313" key="1">
    <source>
        <dbReference type="EMBL" id="GGB91276.1"/>
    </source>
</evidence>
<reference evidence="1" key="2">
    <citation type="submission" date="2020-09" db="EMBL/GenBank/DDBJ databases">
        <authorList>
            <person name="Sun Q."/>
            <person name="Zhou Y."/>
        </authorList>
    </citation>
    <scope>NUCLEOTIDE SEQUENCE</scope>
    <source>
        <strain evidence="1">CGMCC 1.15095</strain>
    </source>
</reference>
<dbReference type="EMBL" id="BMHK01000003">
    <property type="protein sequence ID" value="GGB91276.1"/>
    <property type="molecule type" value="Genomic_DNA"/>
</dbReference>
<evidence type="ECO:0000313" key="2">
    <source>
        <dbReference type="Proteomes" id="UP000608154"/>
    </source>
</evidence>
<name>A0A916TPK0_9SPHN</name>
<dbReference type="Proteomes" id="UP000608154">
    <property type="component" value="Unassembled WGS sequence"/>
</dbReference>
<accession>A0A916TPK0</accession>
<protein>
    <submittedName>
        <fullName evidence="1">Uncharacterized protein</fullName>
    </submittedName>
</protein>
<sequence>MLLFADPMLTAHSIFALGDARRPQDMAMLSPILGRWGLLLEFDEAQQSGERLVELREGAVPVNLAGRFRTVQKAGKETVRCSLEAAALMADCRVGSGRVLALADAALLEDSHDPQDAEQRRAILQKLLRRVSRPI</sequence>
<comment type="caution">
    <text evidence="1">The sequence shown here is derived from an EMBL/GenBank/DDBJ whole genome shotgun (WGS) entry which is preliminary data.</text>
</comment>
<proteinExistence type="predicted"/>